<organism evidence="2 3">
    <name type="scientific">Passalora fulva</name>
    <name type="common">Tomato leaf mold</name>
    <name type="synonym">Cladosporium fulvum</name>
    <dbReference type="NCBI Taxonomy" id="5499"/>
    <lineage>
        <taxon>Eukaryota</taxon>
        <taxon>Fungi</taxon>
        <taxon>Dikarya</taxon>
        <taxon>Ascomycota</taxon>
        <taxon>Pezizomycotina</taxon>
        <taxon>Dothideomycetes</taxon>
        <taxon>Dothideomycetidae</taxon>
        <taxon>Mycosphaerellales</taxon>
        <taxon>Mycosphaerellaceae</taxon>
        <taxon>Fulvia</taxon>
    </lineage>
</organism>
<keyword evidence="3" id="KW-1185">Reference proteome</keyword>
<dbReference type="GeneID" id="71986096"/>
<dbReference type="OrthoDB" id="5386922at2759"/>
<dbReference type="Pfam" id="PF06985">
    <property type="entry name" value="HET"/>
    <property type="match status" value="1"/>
</dbReference>
<sequence>MTCQLLVDIADQRCHCVSIPWSPKQGSFHQCVQIELYWHTMTDEAWDSLISLVIVIWDCGETSFDLCKPEGGAIPLPLRPVYGEVHADPLGPAAVTLYRRWLHDCASEHPACPDTTSAPLPTRVLDVRSGSATGDVKLKCTNHERGDFIALSYCWGGVVPLRTLSTNFASRIERIRWHDLPRTFQDVVQLARQLEIPYIWIDALCIIQDSAEDWATESAKMAEIYGNASIVGIAAAAPSPNTGFLGMRENHVWEQVTFGPPADERCLLLRETCEHSANMDPGSKLAVSDRGWCLQERLMGQRTLIFRQEEVVWECRQGYRCECSSAENGYQSLPVYQNRGSVLPTPQRYPRDTSTNLFESCSQAYDFWRNAIQEYTQRLMTKATDRLPAISALTKVIGEDTGDEYIAGLWKNDILHGLLWTVH</sequence>
<accession>A0A9Q8P8K4</accession>
<dbReference type="AlphaFoldDB" id="A0A9Q8P8K4"/>
<proteinExistence type="predicted"/>
<gene>
    <name evidence="2" type="ORF">CLAFUR5_06218</name>
</gene>
<name>A0A9Q8P8K4_PASFU</name>
<evidence type="ECO:0000313" key="2">
    <source>
        <dbReference type="EMBL" id="UJO17340.1"/>
    </source>
</evidence>
<evidence type="ECO:0000259" key="1">
    <source>
        <dbReference type="Pfam" id="PF06985"/>
    </source>
</evidence>
<dbReference type="KEGG" id="ffu:CLAFUR5_06218"/>
<evidence type="ECO:0000313" key="3">
    <source>
        <dbReference type="Proteomes" id="UP000756132"/>
    </source>
</evidence>
<feature type="domain" description="Heterokaryon incompatibility" evidence="1">
    <location>
        <begin position="148"/>
        <end position="296"/>
    </location>
</feature>
<reference evidence="2" key="1">
    <citation type="submission" date="2021-12" db="EMBL/GenBank/DDBJ databases">
        <authorList>
            <person name="Zaccaron A."/>
            <person name="Stergiopoulos I."/>
        </authorList>
    </citation>
    <scope>NUCLEOTIDE SEQUENCE</scope>
    <source>
        <strain evidence="2">Race5_Kim</strain>
    </source>
</reference>
<dbReference type="PANTHER" id="PTHR33112">
    <property type="entry name" value="DOMAIN PROTEIN, PUTATIVE-RELATED"/>
    <property type="match status" value="1"/>
</dbReference>
<dbReference type="Proteomes" id="UP000756132">
    <property type="component" value="Chromosome 5"/>
</dbReference>
<reference evidence="2" key="2">
    <citation type="journal article" date="2022" name="Microb. Genom.">
        <title>A chromosome-scale genome assembly of the tomato pathogen Cladosporium fulvum reveals a compartmentalized genome architecture and the presence of a dispensable chromosome.</title>
        <authorList>
            <person name="Zaccaron A.Z."/>
            <person name="Chen L.H."/>
            <person name="Samaras A."/>
            <person name="Stergiopoulos I."/>
        </authorList>
    </citation>
    <scope>NUCLEOTIDE SEQUENCE</scope>
    <source>
        <strain evidence="2">Race5_Kim</strain>
    </source>
</reference>
<dbReference type="PANTHER" id="PTHR33112:SF9">
    <property type="entry name" value="HETEROKARYON INCOMPATIBILITY DOMAIN-CONTAINING PROTEIN"/>
    <property type="match status" value="1"/>
</dbReference>
<dbReference type="InterPro" id="IPR010730">
    <property type="entry name" value="HET"/>
</dbReference>
<dbReference type="RefSeq" id="XP_047761706.1">
    <property type="nucleotide sequence ID" value="XM_047905366.1"/>
</dbReference>
<protein>
    <recommendedName>
        <fullName evidence="1">Heterokaryon incompatibility domain-containing protein</fullName>
    </recommendedName>
</protein>
<dbReference type="EMBL" id="CP090167">
    <property type="protein sequence ID" value="UJO17340.1"/>
    <property type="molecule type" value="Genomic_DNA"/>
</dbReference>